<reference evidence="1" key="1">
    <citation type="submission" date="2022-12" db="EMBL/GenBank/DDBJ databases">
        <title>Genome Sequence of Lasiodiplodia mahajangana.</title>
        <authorList>
            <person name="Buettner E."/>
        </authorList>
    </citation>
    <scope>NUCLEOTIDE SEQUENCE</scope>
    <source>
        <strain evidence="1">VT137</strain>
    </source>
</reference>
<gene>
    <name evidence="1" type="ORF">O1611_g9948</name>
</gene>
<evidence type="ECO:0000313" key="1">
    <source>
        <dbReference type="EMBL" id="KAJ8122025.1"/>
    </source>
</evidence>
<keyword evidence="2" id="KW-1185">Reference proteome</keyword>
<dbReference type="EMBL" id="JAPUUL010003669">
    <property type="protein sequence ID" value="KAJ8122025.1"/>
    <property type="molecule type" value="Genomic_DNA"/>
</dbReference>
<sequence length="372" mass="41836">MPHFNLVTQACQLALSHSTITYATIAILAVALFLRLVYYLVLPRPIPGIPYNASSAKKILGDVPAMISHITHNEGTFVTYLLDTVQSLSSPLVQVFITPLGRPLVVLADFREAQEVLGGRGRDFDRSRSLGDLVRGIGPDHHVLLKTNEAWKAQRRLIQDLMTPSFLNKVAGPAMHQSMMVLLDLWREKCRIADGRPWDARDDINWKTLDAVHAFSYGGDFGHSASRPTLERIKGLSQTAIDALRSTGNQDTPVAFPKGEVDDLIKATITLSHTTKEVHGSPMPSLHWAYIMRKPRIRKATKIKETYLVNEIASAIRRLEENKTQTDTSALDHMIAREKKLAQKEGRRPDYYSRVMMDEVCPLLPFKRKPTR</sequence>
<comment type="caution">
    <text evidence="1">The sequence shown here is derived from an EMBL/GenBank/DDBJ whole genome shotgun (WGS) entry which is preliminary data.</text>
</comment>
<name>A0ACC2J3L2_9PEZI</name>
<dbReference type="Proteomes" id="UP001153332">
    <property type="component" value="Unassembled WGS sequence"/>
</dbReference>
<protein>
    <submittedName>
        <fullName evidence="1">Uncharacterized protein</fullName>
    </submittedName>
</protein>
<proteinExistence type="predicted"/>
<accession>A0ACC2J3L2</accession>
<organism evidence="1 2">
    <name type="scientific">Lasiodiplodia mahajangana</name>
    <dbReference type="NCBI Taxonomy" id="1108764"/>
    <lineage>
        <taxon>Eukaryota</taxon>
        <taxon>Fungi</taxon>
        <taxon>Dikarya</taxon>
        <taxon>Ascomycota</taxon>
        <taxon>Pezizomycotina</taxon>
        <taxon>Dothideomycetes</taxon>
        <taxon>Dothideomycetes incertae sedis</taxon>
        <taxon>Botryosphaeriales</taxon>
        <taxon>Botryosphaeriaceae</taxon>
        <taxon>Lasiodiplodia</taxon>
    </lineage>
</organism>
<evidence type="ECO:0000313" key="2">
    <source>
        <dbReference type="Proteomes" id="UP001153332"/>
    </source>
</evidence>